<feature type="chain" id="PRO_5015184625" description="EGF-like domain-containing protein" evidence="1">
    <location>
        <begin position="24"/>
        <end position="211"/>
    </location>
</feature>
<gene>
    <name evidence="2" type="ORF">RchiOBHm_Chr3g0451451</name>
</gene>
<dbReference type="EMBL" id="PDCK01000041">
    <property type="protein sequence ID" value="PRQ41871.1"/>
    <property type="molecule type" value="Genomic_DNA"/>
</dbReference>
<dbReference type="Proteomes" id="UP000238479">
    <property type="component" value="Chromosome 3"/>
</dbReference>
<sequence length="211" mass="22843">MAFSKSMALLATLLVLLPMATYAVDWPDISPTIADEICKQVECGKGNCSFDTSEPLGYTCECDQGWKRTAEGNDNLKFLPCVIPNCTLEYNGCQAPPKVPDYTEVPRNLSAFDPCYWVYCGEGTCVKNSTYLYTPECKCNSGATNLLGVSVFPCYNECTLQPDCAALGIKVADSTSTSPDGTTTDSNKAADFMPGKFQLMTIVMVSVGMML</sequence>
<keyword evidence="1" id="KW-0732">Signal</keyword>
<dbReference type="PANTHER" id="PTHR33881:SF10">
    <property type="entry name" value="SLIT HOMOLOG 2 PROTEIN-LIKE"/>
    <property type="match status" value="1"/>
</dbReference>
<proteinExistence type="predicted"/>
<evidence type="ECO:0000256" key="1">
    <source>
        <dbReference type="SAM" id="SignalP"/>
    </source>
</evidence>
<evidence type="ECO:0008006" key="4">
    <source>
        <dbReference type="Google" id="ProtNLM"/>
    </source>
</evidence>
<dbReference type="OMA" id="TGMVMWS"/>
<evidence type="ECO:0000313" key="2">
    <source>
        <dbReference type="EMBL" id="PRQ41871.1"/>
    </source>
</evidence>
<comment type="caution">
    <text evidence="2">The sequence shown here is derived from an EMBL/GenBank/DDBJ whole genome shotgun (WGS) entry which is preliminary data.</text>
</comment>
<reference evidence="2 3" key="1">
    <citation type="journal article" date="2018" name="Nat. Genet.">
        <title>The Rosa genome provides new insights in the design of modern roses.</title>
        <authorList>
            <person name="Bendahmane M."/>
        </authorList>
    </citation>
    <scope>NUCLEOTIDE SEQUENCE [LARGE SCALE GENOMIC DNA]</scope>
    <source>
        <strain evidence="3">cv. Old Blush</strain>
    </source>
</reference>
<dbReference type="STRING" id="74649.A0A2P6R618"/>
<feature type="signal peptide" evidence="1">
    <location>
        <begin position="1"/>
        <end position="23"/>
    </location>
</feature>
<name>A0A2P6R618_ROSCH</name>
<dbReference type="OrthoDB" id="1914642at2759"/>
<dbReference type="PANTHER" id="PTHR33881">
    <property type="entry name" value="NEUROGENIC LOCUS NOTCH-LIKE PROTEIN"/>
    <property type="match status" value="1"/>
</dbReference>
<evidence type="ECO:0000313" key="3">
    <source>
        <dbReference type="Proteomes" id="UP000238479"/>
    </source>
</evidence>
<dbReference type="AlphaFoldDB" id="A0A2P6R618"/>
<keyword evidence="3" id="KW-1185">Reference proteome</keyword>
<protein>
    <recommendedName>
        <fullName evidence="4">EGF-like domain-containing protein</fullName>
    </recommendedName>
</protein>
<accession>A0A2P6R618</accession>
<organism evidence="2 3">
    <name type="scientific">Rosa chinensis</name>
    <name type="common">China rose</name>
    <dbReference type="NCBI Taxonomy" id="74649"/>
    <lineage>
        <taxon>Eukaryota</taxon>
        <taxon>Viridiplantae</taxon>
        <taxon>Streptophyta</taxon>
        <taxon>Embryophyta</taxon>
        <taxon>Tracheophyta</taxon>
        <taxon>Spermatophyta</taxon>
        <taxon>Magnoliopsida</taxon>
        <taxon>eudicotyledons</taxon>
        <taxon>Gunneridae</taxon>
        <taxon>Pentapetalae</taxon>
        <taxon>rosids</taxon>
        <taxon>fabids</taxon>
        <taxon>Rosales</taxon>
        <taxon>Rosaceae</taxon>
        <taxon>Rosoideae</taxon>
        <taxon>Rosoideae incertae sedis</taxon>
        <taxon>Rosa</taxon>
    </lineage>
</organism>
<dbReference type="Gramene" id="PRQ41871">
    <property type="protein sequence ID" value="PRQ41871"/>
    <property type="gene ID" value="RchiOBHm_Chr3g0451451"/>
</dbReference>